<accession>A0A2N5U632</accession>
<organism evidence="3 6">
    <name type="scientific">Puccinia coronata f. sp. avenae</name>
    <dbReference type="NCBI Taxonomy" id="200324"/>
    <lineage>
        <taxon>Eukaryota</taxon>
        <taxon>Fungi</taxon>
        <taxon>Dikarya</taxon>
        <taxon>Basidiomycota</taxon>
        <taxon>Pucciniomycotina</taxon>
        <taxon>Pucciniomycetes</taxon>
        <taxon>Pucciniales</taxon>
        <taxon>Pucciniaceae</taxon>
        <taxon>Puccinia</taxon>
    </lineage>
</organism>
<dbReference type="Proteomes" id="UP000235388">
    <property type="component" value="Unassembled WGS sequence"/>
</dbReference>
<dbReference type="EMBL" id="PGCI01000225">
    <property type="protein sequence ID" value="PLW33234.1"/>
    <property type="molecule type" value="Genomic_DNA"/>
</dbReference>
<evidence type="ECO:0000313" key="3">
    <source>
        <dbReference type="EMBL" id="PLW33234.1"/>
    </source>
</evidence>
<sequence>MTLPALFWFSNTRITCTRTGSRGHYRPPNHTPPHAHATTHASSSSGPQMASLDYGYLIKKDIIRLVEIVIPTTLKKKCSTYQLLGQAATDTIRTS</sequence>
<dbReference type="Proteomes" id="UP000235392">
    <property type="component" value="Unassembled WGS sequence"/>
</dbReference>
<gene>
    <name evidence="4" type="ORF">PCANC_06564</name>
    <name evidence="2" type="ORF">PCANC_26047</name>
    <name evidence="3" type="ORF">PCASD_09520</name>
</gene>
<evidence type="ECO:0000313" key="2">
    <source>
        <dbReference type="EMBL" id="PLW11501.1"/>
    </source>
</evidence>
<dbReference type="EMBL" id="PGCJ01000115">
    <property type="protein sequence ID" value="PLW46849.1"/>
    <property type="molecule type" value="Genomic_DNA"/>
</dbReference>
<evidence type="ECO:0000313" key="5">
    <source>
        <dbReference type="Proteomes" id="UP000235388"/>
    </source>
</evidence>
<evidence type="ECO:0000313" key="4">
    <source>
        <dbReference type="EMBL" id="PLW46849.1"/>
    </source>
</evidence>
<comment type="caution">
    <text evidence="3">The sequence shown here is derived from an EMBL/GenBank/DDBJ whole genome shotgun (WGS) entry which is preliminary data.</text>
</comment>
<dbReference type="AlphaFoldDB" id="A0A2N5U632"/>
<feature type="compositionally biased region" description="Low complexity" evidence="1">
    <location>
        <begin position="32"/>
        <end position="45"/>
    </location>
</feature>
<reference evidence="5 6" key="1">
    <citation type="submission" date="2017-11" db="EMBL/GenBank/DDBJ databases">
        <title>De novo assembly and phasing of dikaryotic genomes from two isolates of Puccinia coronata f. sp. avenae, the causal agent of oat crown rust.</title>
        <authorList>
            <person name="Miller M.E."/>
            <person name="Zhang Y."/>
            <person name="Omidvar V."/>
            <person name="Sperschneider J."/>
            <person name="Schwessinger B."/>
            <person name="Raley C."/>
            <person name="Palmer J.M."/>
            <person name="Garnica D."/>
            <person name="Upadhyaya N."/>
            <person name="Rathjen J."/>
            <person name="Taylor J.M."/>
            <person name="Park R.F."/>
            <person name="Dodds P.N."/>
            <person name="Hirsch C.D."/>
            <person name="Kianian S.F."/>
            <person name="Figueroa M."/>
        </authorList>
    </citation>
    <scope>NUCLEOTIDE SEQUENCE [LARGE SCALE GENOMIC DNA]</scope>
    <source>
        <strain evidence="2">12NC29</strain>
        <strain evidence="3">12SD80</strain>
    </source>
</reference>
<evidence type="ECO:0000313" key="6">
    <source>
        <dbReference type="Proteomes" id="UP000235392"/>
    </source>
</evidence>
<evidence type="ECO:0000256" key="1">
    <source>
        <dbReference type="SAM" id="MobiDB-lite"/>
    </source>
</evidence>
<name>A0A2N5U632_9BASI</name>
<proteinExistence type="predicted"/>
<dbReference type="EMBL" id="PGCJ01001017">
    <property type="protein sequence ID" value="PLW11501.1"/>
    <property type="molecule type" value="Genomic_DNA"/>
</dbReference>
<keyword evidence="5" id="KW-1185">Reference proteome</keyword>
<protein>
    <submittedName>
        <fullName evidence="3">Uncharacterized protein</fullName>
    </submittedName>
</protein>
<feature type="region of interest" description="Disordered" evidence="1">
    <location>
        <begin position="19"/>
        <end position="47"/>
    </location>
</feature>